<dbReference type="Gene3D" id="1.10.10.1450">
    <property type="match status" value="1"/>
</dbReference>
<evidence type="ECO:0000256" key="1">
    <source>
        <dbReference type="SAM" id="MobiDB-lite"/>
    </source>
</evidence>
<dbReference type="KEGG" id="osn:115231123"/>
<feature type="compositionally biased region" description="Basic and acidic residues" evidence="1">
    <location>
        <begin position="51"/>
        <end position="61"/>
    </location>
</feature>
<dbReference type="PANTHER" id="PTHR46060">
    <property type="entry name" value="MARINER MOS1 TRANSPOSASE-LIKE PROTEIN"/>
    <property type="match status" value="1"/>
</dbReference>
<evidence type="ECO:0000259" key="2">
    <source>
        <dbReference type="Pfam" id="PF17906"/>
    </source>
</evidence>
<accession>A0A6P7TXB9</accession>
<protein>
    <submittedName>
        <fullName evidence="4">Protein GVQW3-like</fullName>
    </submittedName>
</protein>
<feature type="domain" description="Mos1 transposase HTH" evidence="2">
    <location>
        <begin position="3"/>
        <end position="51"/>
    </location>
</feature>
<feature type="region of interest" description="Disordered" evidence="1">
    <location>
        <begin position="51"/>
        <end position="70"/>
    </location>
</feature>
<dbReference type="PANTHER" id="PTHR46060:SF1">
    <property type="entry name" value="MARINER MOS1 TRANSPOSASE-LIKE PROTEIN"/>
    <property type="match status" value="1"/>
</dbReference>
<keyword evidence="3" id="KW-1185">Reference proteome</keyword>
<dbReference type="RefSeq" id="XP_029657069.1">
    <property type="nucleotide sequence ID" value="XM_029801209.1"/>
</dbReference>
<reference evidence="4" key="1">
    <citation type="submission" date="2025-08" db="UniProtKB">
        <authorList>
            <consortium name="RefSeq"/>
        </authorList>
    </citation>
    <scope>IDENTIFICATION</scope>
</reference>
<gene>
    <name evidence="4" type="primary">LOC115231123</name>
</gene>
<evidence type="ECO:0000313" key="3">
    <source>
        <dbReference type="Proteomes" id="UP000515154"/>
    </source>
</evidence>
<organism evidence="3 4">
    <name type="scientific">Octopus sinensis</name>
    <name type="common">East Asian common octopus</name>
    <dbReference type="NCBI Taxonomy" id="2607531"/>
    <lineage>
        <taxon>Eukaryota</taxon>
        <taxon>Metazoa</taxon>
        <taxon>Spiralia</taxon>
        <taxon>Lophotrochozoa</taxon>
        <taxon>Mollusca</taxon>
        <taxon>Cephalopoda</taxon>
        <taxon>Coleoidea</taxon>
        <taxon>Octopodiformes</taxon>
        <taxon>Octopoda</taxon>
        <taxon>Incirrata</taxon>
        <taxon>Octopodidae</taxon>
        <taxon>Octopus</taxon>
    </lineage>
</organism>
<dbReference type="Pfam" id="PF17906">
    <property type="entry name" value="HTH_48"/>
    <property type="match status" value="1"/>
</dbReference>
<dbReference type="Proteomes" id="UP000515154">
    <property type="component" value="Unplaced"/>
</dbReference>
<name>A0A6P7TXB9_9MOLL</name>
<evidence type="ECO:0000313" key="4">
    <source>
        <dbReference type="RefSeq" id="XP_029657069.1"/>
    </source>
</evidence>
<sequence>MEKTEYRAVIKYLHLKGITPPETHEDMVKTLTDNVPSYATVKRWVNEFKRGRESVEDDPRPGRPPTATTKDNFDLALSMIMQDRRISCRQIAERTGISTERADNIVAKELGFSGPSPFDS</sequence>
<dbReference type="InterPro" id="IPR041426">
    <property type="entry name" value="Mos1_HTH"/>
</dbReference>
<dbReference type="AlphaFoldDB" id="A0A6P7TXB9"/>
<dbReference type="InterPro" id="IPR052709">
    <property type="entry name" value="Transposase-MT_Hybrid"/>
</dbReference>
<proteinExistence type="predicted"/>